<organism evidence="2 3">
    <name type="scientific">Bradyrhizobium xenonodulans</name>
    <dbReference type="NCBI Taxonomy" id="2736875"/>
    <lineage>
        <taxon>Bacteria</taxon>
        <taxon>Pseudomonadati</taxon>
        <taxon>Pseudomonadota</taxon>
        <taxon>Alphaproteobacteria</taxon>
        <taxon>Hyphomicrobiales</taxon>
        <taxon>Nitrobacteraceae</taxon>
        <taxon>Bradyrhizobium</taxon>
    </lineage>
</organism>
<gene>
    <name evidence="2" type="ORF">I3J27_07620</name>
</gene>
<evidence type="ECO:0000313" key="3">
    <source>
        <dbReference type="Proteomes" id="UP001179614"/>
    </source>
</evidence>
<sequence length="66" mass="7818">MRRLTTEEFQMIVVVILISILAGFGAGYAMRARRSRMRKMRRPLYQNDRSIESQLNPSMARLRRAF</sequence>
<keyword evidence="1" id="KW-1133">Transmembrane helix</keyword>
<keyword evidence="1" id="KW-0472">Membrane</keyword>
<evidence type="ECO:0000256" key="1">
    <source>
        <dbReference type="SAM" id="Phobius"/>
    </source>
</evidence>
<dbReference type="Proteomes" id="UP001179614">
    <property type="component" value="Chromosome"/>
</dbReference>
<proteinExistence type="predicted"/>
<evidence type="ECO:0000313" key="2">
    <source>
        <dbReference type="EMBL" id="WBL80285.1"/>
    </source>
</evidence>
<keyword evidence="3" id="KW-1185">Reference proteome</keyword>
<reference evidence="2" key="1">
    <citation type="submission" date="2021-12" db="EMBL/GenBank/DDBJ databases">
        <title>Bradyrhizobium xenonodulans sp. nov.</title>
        <authorList>
            <person name="Claassens R."/>
            <person name="Venter S.N."/>
            <person name="Beukes C.W."/>
            <person name="Stepkowski T."/>
            <person name="Steenkamp E.T."/>
        </authorList>
    </citation>
    <scope>NUCLEOTIDE SEQUENCE</scope>
    <source>
        <strain evidence="2">14AB</strain>
    </source>
</reference>
<name>A0ABY7MPG1_9BRAD</name>
<dbReference type="RefSeq" id="WP_270167319.1">
    <property type="nucleotide sequence ID" value="NZ_CP089391.1"/>
</dbReference>
<feature type="transmembrane region" description="Helical" evidence="1">
    <location>
        <begin position="12"/>
        <end position="32"/>
    </location>
</feature>
<dbReference type="EMBL" id="CP089391">
    <property type="protein sequence ID" value="WBL80285.1"/>
    <property type="molecule type" value="Genomic_DNA"/>
</dbReference>
<protein>
    <submittedName>
        <fullName evidence="2">Uncharacterized protein</fullName>
    </submittedName>
</protein>
<accession>A0ABY7MPG1</accession>
<keyword evidence="1" id="KW-0812">Transmembrane</keyword>